<dbReference type="Proteomes" id="UP001066276">
    <property type="component" value="Chromosome 12"/>
</dbReference>
<dbReference type="EMBL" id="JANPWB010000016">
    <property type="protein sequence ID" value="KAJ1085744.1"/>
    <property type="molecule type" value="Genomic_DNA"/>
</dbReference>
<evidence type="ECO:0000313" key="3">
    <source>
        <dbReference type="Proteomes" id="UP001066276"/>
    </source>
</evidence>
<name>A0AAV7L645_PLEWA</name>
<organism evidence="2 3">
    <name type="scientific">Pleurodeles waltl</name>
    <name type="common">Iberian ribbed newt</name>
    <dbReference type="NCBI Taxonomy" id="8319"/>
    <lineage>
        <taxon>Eukaryota</taxon>
        <taxon>Metazoa</taxon>
        <taxon>Chordata</taxon>
        <taxon>Craniata</taxon>
        <taxon>Vertebrata</taxon>
        <taxon>Euteleostomi</taxon>
        <taxon>Amphibia</taxon>
        <taxon>Batrachia</taxon>
        <taxon>Caudata</taxon>
        <taxon>Salamandroidea</taxon>
        <taxon>Salamandridae</taxon>
        <taxon>Pleurodelinae</taxon>
        <taxon>Pleurodeles</taxon>
    </lineage>
</organism>
<evidence type="ECO:0000256" key="1">
    <source>
        <dbReference type="SAM" id="MobiDB-lite"/>
    </source>
</evidence>
<sequence length="69" mass="6987">MAASSVTGAIAEGTRGDSSTIGAGAGARGALCLKHTARRPCVSEAPQQQVLRAGLRRRSAELRGAAQII</sequence>
<accession>A0AAV7L645</accession>
<comment type="caution">
    <text evidence="2">The sequence shown here is derived from an EMBL/GenBank/DDBJ whole genome shotgun (WGS) entry which is preliminary data.</text>
</comment>
<keyword evidence="3" id="KW-1185">Reference proteome</keyword>
<proteinExistence type="predicted"/>
<protein>
    <submittedName>
        <fullName evidence="2">Uncharacterized protein</fullName>
    </submittedName>
</protein>
<evidence type="ECO:0000313" key="2">
    <source>
        <dbReference type="EMBL" id="KAJ1085744.1"/>
    </source>
</evidence>
<feature type="region of interest" description="Disordered" evidence="1">
    <location>
        <begin position="1"/>
        <end position="23"/>
    </location>
</feature>
<dbReference type="AlphaFoldDB" id="A0AAV7L645"/>
<reference evidence="2" key="1">
    <citation type="journal article" date="2022" name="bioRxiv">
        <title>Sequencing and chromosome-scale assembly of the giantPleurodeles waltlgenome.</title>
        <authorList>
            <person name="Brown T."/>
            <person name="Elewa A."/>
            <person name="Iarovenko S."/>
            <person name="Subramanian E."/>
            <person name="Araus A.J."/>
            <person name="Petzold A."/>
            <person name="Susuki M."/>
            <person name="Suzuki K.-i.T."/>
            <person name="Hayashi T."/>
            <person name="Toyoda A."/>
            <person name="Oliveira C."/>
            <person name="Osipova E."/>
            <person name="Leigh N.D."/>
            <person name="Simon A."/>
            <person name="Yun M.H."/>
        </authorList>
    </citation>
    <scope>NUCLEOTIDE SEQUENCE</scope>
    <source>
        <strain evidence="2">20211129_DDA</strain>
        <tissue evidence="2">Liver</tissue>
    </source>
</reference>
<gene>
    <name evidence="2" type="ORF">NDU88_005869</name>
</gene>